<evidence type="ECO:0000256" key="3">
    <source>
        <dbReference type="ARBA" id="ARBA00022777"/>
    </source>
</evidence>
<proteinExistence type="predicted"/>
<feature type="domain" description="Protein kinase" evidence="7">
    <location>
        <begin position="19"/>
        <end position="279"/>
    </location>
</feature>
<dbReference type="InterPro" id="IPR000719">
    <property type="entry name" value="Prot_kinase_dom"/>
</dbReference>
<keyword evidence="4 5" id="KW-0067">ATP-binding</keyword>
<keyword evidence="1 8" id="KW-0808">Transferase</keyword>
<evidence type="ECO:0000256" key="4">
    <source>
        <dbReference type="ARBA" id="ARBA00022840"/>
    </source>
</evidence>
<gene>
    <name evidence="8" type="ORF">ACFPZN_02905</name>
</gene>
<dbReference type="InterPro" id="IPR011009">
    <property type="entry name" value="Kinase-like_dom_sf"/>
</dbReference>
<evidence type="ECO:0000313" key="8">
    <source>
        <dbReference type="EMBL" id="MFC5744559.1"/>
    </source>
</evidence>
<keyword evidence="2 5" id="KW-0547">Nucleotide-binding</keyword>
<sequence length="458" mass="47819">MRPLEPDDPRSIGTAERRYRVLARIGSGGMGTVYFGRSAGGRAVAVKLVHPELAGDPEFRDRFRREAAAARAVGGGFTAPLIDADPDADVPWLVTEFLPAVPLGEAVRDGGPLPPAAVWPLAAGIAEALAAIHRAGIVHRDLKPANVLLTADGPRVIDFGIARAVDAATVTRPGARAGSPGFMSPEQVAGAEVGPAGDVFSFGATLAFACTGEEPFGDGPWHAVMRRIESEEPRLDGIADAGLRELAASCLARDPGRRPSAEELAERLSAPPPGDASWLPPRVAAEIGRRAGEAENPPGGPPTAGAQPATGAAWRRGRRLPAVGAVALALVAGGVIVAWPGDGARPAASGTVTPTASPVVRQTQPSPRTLEFYITGDVRLTSVTYTVNGRATTLRKVKLPWRQVVQVPPLPQRSKWRLQYRFPPGEVRWRVLVNGFETSSGVAAAAGQSGRGDYDGTG</sequence>
<keyword evidence="9" id="KW-1185">Reference proteome</keyword>
<dbReference type="PROSITE" id="PS00107">
    <property type="entry name" value="PROTEIN_KINASE_ATP"/>
    <property type="match status" value="1"/>
</dbReference>
<comment type="caution">
    <text evidence="8">The sequence shown here is derived from an EMBL/GenBank/DDBJ whole genome shotgun (WGS) entry which is preliminary data.</text>
</comment>
<evidence type="ECO:0000256" key="1">
    <source>
        <dbReference type="ARBA" id="ARBA00022679"/>
    </source>
</evidence>
<dbReference type="RefSeq" id="WP_378279835.1">
    <property type="nucleotide sequence ID" value="NZ_JBHSON010000003.1"/>
</dbReference>
<evidence type="ECO:0000259" key="7">
    <source>
        <dbReference type="PROSITE" id="PS50011"/>
    </source>
</evidence>
<dbReference type="Gene3D" id="3.30.200.20">
    <property type="entry name" value="Phosphorylase Kinase, domain 1"/>
    <property type="match status" value="1"/>
</dbReference>
<keyword evidence="3 8" id="KW-0418">Kinase</keyword>
<dbReference type="Pfam" id="PF00069">
    <property type="entry name" value="Pkinase"/>
    <property type="match status" value="1"/>
</dbReference>
<evidence type="ECO:0000313" key="9">
    <source>
        <dbReference type="Proteomes" id="UP001596074"/>
    </source>
</evidence>
<feature type="compositionally biased region" description="Basic and acidic residues" evidence="6">
    <location>
        <begin position="254"/>
        <end position="266"/>
    </location>
</feature>
<feature type="region of interest" description="Disordered" evidence="6">
    <location>
        <begin position="254"/>
        <end position="313"/>
    </location>
</feature>
<dbReference type="PROSITE" id="PS00108">
    <property type="entry name" value="PROTEIN_KINASE_ST"/>
    <property type="match status" value="1"/>
</dbReference>
<protein>
    <submittedName>
        <fullName evidence="8">Serine/threonine-protein kinase</fullName>
        <ecNumber evidence="8">2.7.11.1</ecNumber>
    </submittedName>
</protein>
<dbReference type="EMBL" id="JBHSON010000003">
    <property type="protein sequence ID" value="MFC5744559.1"/>
    <property type="molecule type" value="Genomic_DNA"/>
</dbReference>
<dbReference type="CDD" id="cd14014">
    <property type="entry name" value="STKc_PknB_like"/>
    <property type="match status" value="1"/>
</dbReference>
<accession>A0ABW0ZMR2</accession>
<name>A0ABW0ZMR2_9ACTN</name>
<dbReference type="SUPFAM" id="SSF56112">
    <property type="entry name" value="Protein kinase-like (PK-like)"/>
    <property type="match status" value="1"/>
</dbReference>
<evidence type="ECO:0000256" key="2">
    <source>
        <dbReference type="ARBA" id="ARBA00022741"/>
    </source>
</evidence>
<dbReference type="InterPro" id="IPR017441">
    <property type="entry name" value="Protein_kinase_ATP_BS"/>
</dbReference>
<evidence type="ECO:0000256" key="6">
    <source>
        <dbReference type="SAM" id="MobiDB-lite"/>
    </source>
</evidence>
<dbReference type="GO" id="GO:0004674">
    <property type="term" value="F:protein serine/threonine kinase activity"/>
    <property type="evidence" value="ECO:0007669"/>
    <property type="project" value="UniProtKB-EC"/>
</dbReference>
<dbReference type="InterPro" id="IPR008271">
    <property type="entry name" value="Ser/Thr_kinase_AS"/>
</dbReference>
<dbReference type="Proteomes" id="UP001596074">
    <property type="component" value="Unassembled WGS sequence"/>
</dbReference>
<feature type="compositionally biased region" description="Low complexity" evidence="6">
    <location>
        <begin position="303"/>
        <end position="313"/>
    </location>
</feature>
<dbReference type="PANTHER" id="PTHR43289">
    <property type="entry name" value="MITOGEN-ACTIVATED PROTEIN KINASE KINASE KINASE 20-RELATED"/>
    <property type="match status" value="1"/>
</dbReference>
<dbReference type="EC" id="2.7.11.1" evidence="8"/>
<dbReference type="PROSITE" id="PS50011">
    <property type="entry name" value="PROTEIN_KINASE_DOM"/>
    <property type="match status" value="1"/>
</dbReference>
<organism evidence="8 9">
    <name type="scientific">Actinomadura rugatobispora</name>
    <dbReference type="NCBI Taxonomy" id="1994"/>
    <lineage>
        <taxon>Bacteria</taxon>
        <taxon>Bacillati</taxon>
        <taxon>Actinomycetota</taxon>
        <taxon>Actinomycetes</taxon>
        <taxon>Streptosporangiales</taxon>
        <taxon>Thermomonosporaceae</taxon>
        <taxon>Actinomadura</taxon>
    </lineage>
</organism>
<dbReference type="PANTHER" id="PTHR43289:SF34">
    <property type="entry name" value="SERINE_THREONINE-PROTEIN KINASE YBDM-RELATED"/>
    <property type="match status" value="1"/>
</dbReference>
<evidence type="ECO:0000256" key="5">
    <source>
        <dbReference type="PROSITE-ProRule" id="PRU10141"/>
    </source>
</evidence>
<feature type="binding site" evidence="5">
    <location>
        <position position="47"/>
    </location>
    <ligand>
        <name>ATP</name>
        <dbReference type="ChEBI" id="CHEBI:30616"/>
    </ligand>
</feature>
<dbReference type="SMART" id="SM00220">
    <property type="entry name" value="S_TKc"/>
    <property type="match status" value="1"/>
</dbReference>
<reference evidence="9" key="1">
    <citation type="journal article" date="2019" name="Int. J. Syst. Evol. Microbiol.">
        <title>The Global Catalogue of Microorganisms (GCM) 10K type strain sequencing project: providing services to taxonomists for standard genome sequencing and annotation.</title>
        <authorList>
            <consortium name="The Broad Institute Genomics Platform"/>
            <consortium name="The Broad Institute Genome Sequencing Center for Infectious Disease"/>
            <person name="Wu L."/>
            <person name="Ma J."/>
        </authorList>
    </citation>
    <scope>NUCLEOTIDE SEQUENCE [LARGE SCALE GENOMIC DNA]</scope>
    <source>
        <strain evidence="9">KCTC 42087</strain>
    </source>
</reference>
<dbReference type="Gene3D" id="1.10.510.10">
    <property type="entry name" value="Transferase(Phosphotransferase) domain 1"/>
    <property type="match status" value="1"/>
</dbReference>